<dbReference type="RefSeq" id="WP_152708766.1">
    <property type="nucleotide sequence ID" value="NZ_VOSK01000001.1"/>
</dbReference>
<gene>
    <name evidence="3" type="ORF">FS320_01190</name>
</gene>
<protein>
    <recommendedName>
        <fullName evidence="5">TrbL/VirB6 plasmid conjugal transfer protein</fullName>
    </recommendedName>
</protein>
<evidence type="ECO:0000313" key="3">
    <source>
        <dbReference type="EMBL" id="MPR23869.1"/>
    </source>
</evidence>
<feature type="transmembrane region" description="Helical" evidence="2">
    <location>
        <begin position="299"/>
        <end position="319"/>
    </location>
</feature>
<reference evidence="3 4" key="1">
    <citation type="journal article" date="2019" name="Syst. Appl. Microbiol.">
        <title>Microvirga tunisiensis sp. nov., a root nodule symbiotic bacterium isolated from Lupinus micranthus and L. luteus grown in Northern Tunisia.</title>
        <authorList>
            <person name="Msaddak A."/>
            <person name="Rejili M."/>
            <person name="Duran D."/>
            <person name="Mars M."/>
            <person name="Palacios J.M."/>
            <person name="Ruiz-Argueso T."/>
            <person name="Rey L."/>
            <person name="Imperial J."/>
        </authorList>
    </citation>
    <scope>NUCLEOTIDE SEQUENCE [LARGE SCALE GENOMIC DNA]</scope>
    <source>
        <strain evidence="3 4">Lmie10</strain>
    </source>
</reference>
<evidence type="ECO:0000256" key="2">
    <source>
        <dbReference type="SAM" id="Phobius"/>
    </source>
</evidence>
<feature type="region of interest" description="Disordered" evidence="1">
    <location>
        <begin position="201"/>
        <end position="228"/>
    </location>
</feature>
<evidence type="ECO:0000256" key="1">
    <source>
        <dbReference type="SAM" id="MobiDB-lite"/>
    </source>
</evidence>
<accession>A0A5N7MC86</accession>
<evidence type="ECO:0008006" key="5">
    <source>
        <dbReference type="Google" id="ProtNLM"/>
    </source>
</evidence>
<feature type="transmembrane region" description="Helical" evidence="2">
    <location>
        <begin position="268"/>
        <end position="287"/>
    </location>
</feature>
<dbReference type="EMBL" id="VOSK01000001">
    <property type="protein sequence ID" value="MPR23869.1"/>
    <property type="molecule type" value="Genomic_DNA"/>
</dbReference>
<keyword evidence="2" id="KW-1133">Transmembrane helix</keyword>
<evidence type="ECO:0000313" key="4">
    <source>
        <dbReference type="Proteomes" id="UP000403266"/>
    </source>
</evidence>
<feature type="transmembrane region" description="Helical" evidence="2">
    <location>
        <begin position="559"/>
        <end position="580"/>
    </location>
</feature>
<feature type="transmembrane region" description="Helical" evidence="2">
    <location>
        <begin position="494"/>
        <end position="516"/>
    </location>
</feature>
<organism evidence="3 4">
    <name type="scientific">Microvirga tunisiensis</name>
    <dbReference type="NCBI Taxonomy" id="2108360"/>
    <lineage>
        <taxon>Bacteria</taxon>
        <taxon>Pseudomonadati</taxon>
        <taxon>Pseudomonadota</taxon>
        <taxon>Alphaproteobacteria</taxon>
        <taxon>Hyphomicrobiales</taxon>
        <taxon>Methylobacteriaceae</taxon>
        <taxon>Microvirga</taxon>
    </lineage>
</organism>
<proteinExistence type="predicted"/>
<keyword evidence="4" id="KW-1185">Reference proteome</keyword>
<dbReference type="AlphaFoldDB" id="A0A5N7MC86"/>
<feature type="transmembrane region" description="Helical" evidence="2">
    <location>
        <begin position="458"/>
        <end position="478"/>
    </location>
</feature>
<name>A0A5N7MC86_9HYPH</name>
<sequence>MSRFAKKLQLSRWLQIVCLSIMSVVFTFGPAEARVTREDLISNGMDPGFADFAGGVSGLEGNWSSVGGYRGQCLGFWQACRGFGAYETYFRGVDPQTFLNDKRMQVEGYMRYANDQWALAKRNGLTGAIGQEVCYNSKCVNVTESSILAACQFGCGRNGALDQFVKNGYKCDGPYGSGRDGSQVCVGKYLVAGANYDVSAVTNNNDADPSKRSAEQNSDSQRAPYSDAETADRLGNFRKCWTCEVIARTSDLVTSVVQASVPKLTTPALPLMVIIFGVVALFQVGKLVFWPQGGKWSQIWWMTVRFAIVYALLSSANFATDYALGWGYIPAMRAGAELGSTAAQAADLSLSGATPGGVIRQTQSNGWNDANGNCEYRQPELSNSLTSGASQSLANLACMVHNASYGIIVAGTEMVLQKRPAESASEWGSAAVITAICFFMFVSTFLALGNFAMSIVEAIIRIGIVLTFSPVLLFMWIFKNFNATKDIATNGLRMLVYGFFLLVISGALASISAFVMKSALLMGMGNNGAAGSATVTIQQVASWIDSNIANLNMTTGNGIVTVLKFALFTICGGLMSAHLIRAGSQIAQSLAGTQFNEFTSGVMSGVMGGAMSVIAGPLTGAGMLGTYFGGKALGAGAGALSGAAIAGGGAVKGAAGRILGVIRGAGRI</sequence>
<keyword evidence="2" id="KW-0812">Transmembrane</keyword>
<keyword evidence="2" id="KW-0472">Membrane</keyword>
<comment type="caution">
    <text evidence="3">The sequence shown here is derived from an EMBL/GenBank/DDBJ whole genome shotgun (WGS) entry which is preliminary data.</text>
</comment>
<feature type="transmembrane region" description="Helical" evidence="2">
    <location>
        <begin position="428"/>
        <end position="452"/>
    </location>
</feature>
<dbReference type="Proteomes" id="UP000403266">
    <property type="component" value="Unassembled WGS sequence"/>
</dbReference>